<dbReference type="InterPro" id="IPR029058">
    <property type="entry name" value="AB_hydrolase_fold"/>
</dbReference>
<feature type="domain" description="Carboxylesterase type B" evidence="10">
    <location>
        <begin position="163"/>
        <end position="631"/>
    </location>
</feature>
<evidence type="ECO:0000256" key="1">
    <source>
        <dbReference type="ARBA" id="ARBA00001974"/>
    </source>
</evidence>
<gene>
    <name evidence="12" type="ORF">QBC36DRAFT_346261</name>
</gene>
<feature type="transmembrane region" description="Helical" evidence="8">
    <location>
        <begin position="1268"/>
        <end position="1287"/>
    </location>
</feature>
<comment type="cofactor">
    <cofactor evidence="1">
        <name>FAD</name>
        <dbReference type="ChEBI" id="CHEBI:57692"/>
    </cofactor>
</comment>
<dbReference type="SUPFAM" id="SSF51905">
    <property type="entry name" value="FAD/NAD(P)-binding domain"/>
    <property type="match status" value="1"/>
</dbReference>
<feature type="transmembrane region" description="Helical" evidence="8">
    <location>
        <begin position="1337"/>
        <end position="1356"/>
    </location>
</feature>
<evidence type="ECO:0000256" key="2">
    <source>
        <dbReference type="ARBA" id="ARBA00005964"/>
    </source>
</evidence>
<feature type="transmembrane region" description="Helical" evidence="8">
    <location>
        <begin position="1111"/>
        <end position="1132"/>
    </location>
</feature>
<name>A0AAN6W8M3_9PEZI</name>
<dbReference type="Pfam" id="PF00135">
    <property type="entry name" value="COesterase"/>
    <property type="match status" value="1"/>
</dbReference>
<reference evidence="12" key="2">
    <citation type="submission" date="2023-05" db="EMBL/GenBank/DDBJ databases">
        <authorList>
            <consortium name="Lawrence Berkeley National Laboratory"/>
            <person name="Steindorff A."/>
            <person name="Hensen N."/>
            <person name="Bonometti L."/>
            <person name="Westerberg I."/>
            <person name="Brannstrom I.O."/>
            <person name="Guillou S."/>
            <person name="Cros-Aarteil S."/>
            <person name="Calhoun S."/>
            <person name="Haridas S."/>
            <person name="Kuo A."/>
            <person name="Mondo S."/>
            <person name="Pangilinan J."/>
            <person name="Riley R."/>
            <person name="Labutti K."/>
            <person name="Andreopoulos B."/>
            <person name="Lipzen A."/>
            <person name="Chen C."/>
            <person name="Yanf M."/>
            <person name="Daum C."/>
            <person name="Ng V."/>
            <person name="Clum A."/>
            <person name="Ohm R."/>
            <person name="Martin F."/>
            <person name="Silar P."/>
            <person name="Natvig D."/>
            <person name="Lalanne C."/>
            <person name="Gautier V."/>
            <person name="Ament-Velasquez S.L."/>
            <person name="Kruys A."/>
            <person name="Hutchinson M.I."/>
            <person name="Powell A.J."/>
            <person name="Barry K."/>
            <person name="Miller A.N."/>
            <person name="Grigoriev I.V."/>
            <person name="Debuchy R."/>
            <person name="Gladieux P."/>
            <person name="Thoren M.H."/>
            <person name="Johannesson H."/>
        </authorList>
    </citation>
    <scope>NUCLEOTIDE SEQUENCE</scope>
    <source>
        <strain evidence="12">CBS 892.96</strain>
    </source>
</reference>
<comment type="caution">
    <text evidence="12">The sequence shown here is derived from an EMBL/GenBank/DDBJ whole genome shotgun (WGS) entry which is preliminary data.</text>
</comment>
<dbReference type="PANTHER" id="PTHR47356">
    <property type="entry name" value="FAD-DEPENDENT MONOOXYGENASE ASQG-RELATED"/>
    <property type="match status" value="1"/>
</dbReference>
<dbReference type="InterPro" id="IPR002938">
    <property type="entry name" value="FAD-bd"/>
</dbReference>
<dbReference type="PRINTS" id="PR00420">
    <property type="entry name" value="RNGMNOXGNASE"/>
</dbReference>
<feature type="domain" description="FAD-binding" evidence="11">
    <location>
        <begin position="954"/>
        <end position="1035"/>
    </location>
</feature>
<dbReference type="PANTHER" id="PTHR47356:SF2">
    <property type="entry name" value="FAD-BINDING DOMAIN-CONTAINING PROTEIN-RELATED"/>
    <property type="match status" value="1"/>
</dbReference>
<keyword evidence="8" id="KW-1133">Transmembrane helix</keyword>
<dbReference type="Pfam" id="PF01494">
    <property type="entry name" value="FAD_binding_3"/>
    <property type="match status" value="2"/>
</dbReference>
<proteinExistence type="inferred from homology"/>
<protein>
    <submittedName>
        <fullName evidence="12">Neuroligin-4, X-linked</fullName>
    </submittedName>
</protein>
<evidence type="ECO:0000259" key="11">
    <source>
        <dbReference type="Pfam" id="PF01494"/>
    </source>
</evidence>
<feature type="transmembrane region" description="Helical" evidence="8">
    <location>
        <begin position="1190"/>
        <end position="1207"/>
    </location>
</feature>
<dbReference type="SUPFAM" id="SSF53474">
    <property type="entry name" value="alpha/beta-Hydrolases"/>
    <property type="match status" value="1"/>
</dbReference>
<accession>A0AAN6W8M3</accession>
<reference evidence="12" key="1">
    <citation type="journal article" date="2023" name="Mol. Phylogenet. Evol.">
        <title>Genome-scale phylogeny and comparative genomics of the fungal order Sordariales.</title>
        <authorList>
            <person name="Hensen N."/>
            <person name="Bonometti L."/>
            <person name="Westerberg I."/>
            <person name="Brannstrom I.O."/>
            <person name="Guillou S."/>
            <person name="Cros-Aarteil S."/>
            <person name="Calhoun S."/>
            <person name="Haridas S."/>
            <person name="Kuo A."/>
            <person name="Mondo S."/>
            <person name="Pangilinan J."/>
            <person name="Riley R."/>
            <person name="LaButti K."/>
            <person name="Andreopoulos B."/>
            <person name="Lipzen A."/>
            <person name="Chen C."/>
            <person name="Yan M."/>
            <person name="Daum C."/>
            <person name="Ng V."/>
            <person name="Clum A."/>
            <person name="Steindorff A."/>
            <person name="Ohm R.A."/>
            <person name="Martin F."/>
            <person name="Silar P."/>
            <person name="Natvig D.O."/>
            <person name="Lalanne C."/>
            <person name="Gautier V."/>
            <person name="Ament-Velasquez S.L."/>
            <person name="Kruys A."/>
            <person name="Hutchinson M.I."/>
            <person name="Powell A.J."/>
            <person name="Barry K."/>
            <person name="Miller A.N."/>
            <person name="Grigoriev I.V."/>
            <person name="Debuchy R."/>
            <person name="Gladieux P."/>
            <person name="Hiltunen Thoren M."/>
            <person name="Johannesson H."/>
        </authorList>
    </citation>
    <scope>NUCLEOTIDE SEQUENCE</scope>
    <source>
        <strain evidence="12">CBS 892.96</strain>
    </source>
</reference>
<keyword evidence="9" id="KW-0732">Signal</keyword>
<evidence type="ECO:0000256" key="9">
    <source>
        <dbReference type="SAM" id="SignalP"/>
    </source>
</evidence>
<keyword evidence="7" id="KW-0560">Oxidoreductase</keyword>
<evidence type="ECO:0000259" key="10">
    <source>
        <dbReference type="Pfam" id="PF00135"/>
    </source>
</evidence>
<dbReference type="Gene3D" id="3.40.50.1820">
    <property type="entry name" value="alpha/beta hydrolase"/>
    <property type="match status" value="1"/>
</dbReference>
<evidence type="ECO:0000256" key="4">
    <source>
        <dbReference type="ARBA" id="ARBA00022630"/>
    </source>
</evidence>
<dbReference type="GO" id="GO:0004497">
    <property type="term" value="F:monooxygenase activity"/>
    <property type="evidence" value="ECO:0007669"/>
    <property type="project" value="InterPro"/>
</dbReference>
<dbReference type="InterPro" id="IPR050562">
    <property type="entry name" value="FAD_mOase_fung"/>
</dbReference>
<organism evidence="12 13">
    <name type="scientific">Triangularia setosa</name>
    <dbReference type="NCBI Taxonomy" id="2587417"/>
    <lineage>
        <taxon>Eukaryota</taxon>
        <taxon>Fungi</taxon>
        <taxon>Dikarya</taxon>
        <taxon>Ascomycota</taxon>
        <taxon>Pezizomycotina</taxon>
        <taxon>Sordariomycetes</taxon>
        <taxon>Sordariomycetidae</taxon>
        <taxon>Sordariales</taxon>
        <taxon>Podosporaceae</taxon>
        <taxon>Triangularia</taxon>
    </lineage>
</organism>
<comment type="similarity">
    <text evidence="2">Belongs to the type-B carboxylesterase/lipase family.</text>
</comment>
<keyword evidence="13" id="KW-1185">Reference proteome</keyword>
<dbReference type="PROSITE" id="PS00122">
    <property type="entry name" value="CARBOXYLESTERASE_B_1"/>
    <property type="match status" value="1"/>
</dbReference>
<feature type="transmembrane region" description="Helical" evidence="8">
    <location>
        <begin position="1223"/>
        <end position="1248"/>
    </location>
</feature>
<dbReference type="GO" id="GO:0071949">
    <property type="term" value="F:FAD binding"/>
    <property type="evidence" value="ECO:0007669"/>
    <property type="project" value="InterPro"/>
</dbReference>
<keyword evidence="8" id="KW-0812">Transmembrane</keyword>
<dbReference type="EMBL" id="MU866196">
    <property type="protein sequence ID" value="KAK4176461.1"/>
    <property type="molecule type" value="Genomic_DNA"/>
</dbReference>
<feature type="signal peptide" evidence="9">
    <location>
        <begin position="1"/>
        <end position="20"/>
    </location>
</feature>
<evidence type="ECO:0000313" key="13">
    <source>
        <dbReference type="Proteomes" id="UP001302321"/>
    </source>
</evidence>
<feature type="transmembrane region" description="Helical" evidence="8">
    <location>
        <begin position="1393"/>
        <end position="1412"/>
    </location>
</feature>
<evidence type="ECO:0000256" key="8">
    <source>
        <dbReference type="SAM" id="Phobius"/>
    </source>
</evidence>
<keyword evidence="5" id="KW-0378">Hydrolase</keyword>
<evidence type="ECO:0000256" key="6">
    <source>
        <dbReference type="ARBA" id="ARBA00022827"/>
    </source>
</evidence>
<feature type="transmembrane region" description="Helical" evidence="8">
    <location>
        <begin position="1424"/>
        <end position="1447"/>
    </location>
</feature>
<evidence type="ECO:0000256" key="5">
    <source>
        <dbReference type="ARBA" id="ARBA00022801"/>
    </source>
</evidence>
<dbReference type="Proteomes" id="UP001302321">
    <property type="component" value="Unassembled WGS sequence"/>
</dbReference>
<evidence type="ECO:0000256" key="7">
    <source>
        <dbReference type="ARBA" id="ARBA00023002"/>
    </source>
</evidence>
<keyword evidence="4" id="KW-0285">Flavoprotein</keyword>
<dbReference type="InterPro" id="IPR002018">
    <property type="entry name" value="CarbesteraseB"/>
</dbReference>
<keyword evidence="6" id="KW-0274">FAD</keyword>
<feature type="transmembrane region" description="Helical" evidence="8">
    <location>
        <begin position="1299"/>
        <end position="1316"/>
    </location>
</feature>
<feature type="chain" id="PRO_5042913889" evidence="9">
    <location>
        <begin position="21"/>
        <end position="1474"/>
    </location>
</feature>
<dbReference type="InterPro" id="IPR019826">
    <property type="entry name" value="Carboxylesterase_B_AS"/>
</dbReference>
<dbReference type="InterPro" id="IPR036188">
    <property type="entry name" value="FAD/NAD-bd_sf"/>
</dbReference>
<evidence type="ECO:0000256" key="3">
    <source>
        <dbReference type="ARBA" id="ARBA00007992"/>
    </source>
</evidence>
<sequence>MCWPKSIMVVAAALAHGAQALFIGGGLTILSLNILDGAENDKSAAVLINQPSPNYAASMACQLLGEEPWNPKRSNFTAALATSLPYQAYLGVVPQDQLYWISKTTPSADECRAIDATGKARNVDCSRELPTLCSQSARVSNRTVDDTSPNWQVQQFVGWKLVTGYRDLHVWKFRGLRYADPPKRFANSQVANYEEDGEVDATKAGADCSQPIGEVRNGSSEDCLFANVWTPYLPRMADQDKKEQLKPVMLYLYGGGLTSGSGKNPNTDGTNLASRGDVVVVSVNYRVGSLGFLNLNDGVHNGNYAISDMVTALEWVHKYIKYFGGDPNKVTLFGESAGALGTHVVLSSPKAKGLFHRAILQSSPDGYPSPEKPINPAPFYDTLTHNYETTTKKVLKDAGCLDAKDKIACLSKLSGFDLVNLPTNANGIVQDGLYLTTPALNFSSSLTSHIPIMLGITRDEAGVMIDDPPVPNTTFTQYFNTAAQKHFSLPANSTSLFSLPSTTLSLSNNETAILNSTISLLSSLIFTCPSLSKAYSASRHNTFGDTYYFLFNRTYQTSGYTRDWCRPPSTNGYPKGILDMEYYKCHAGEQMIVFGTVARGGLPDRDGNDFAFERLVVDYWGGFARWGKPEFAKGYLEVRGFEGTKREVERLGRWEGVDWKQPRLRVLQWGGRGGMVGFGEQANVSYLLLERRAEIAPQVGASIGIFSSGARILDQLGAWKRIEETAERINLLTARRPNGSVICEDKSTELILARTGYWTSWGERQVLLQALMDNVKDRSKILTGRHIVEVKHDMERGVTVVCENGEEFEGDVLVGCDGVNSKVREKMWQLAESEIPEVVREERNSLFADHNTLFGIAYGVEGLTPGHLDTAYNIGRVGMTIVAEEGKVYWFSGERLSRRYYLGEIPRFGEEEVKSYMARHGDLILRPGPNPLTLADLWKKTVVHRLVPIEQGKFKLWHWGRITCAGDSIHKSTPNLGVGANLGIESAATLANGIKKLADKCARTRQLVPSMDDVQKLLADYQQEREIRAAAAVDASGFLTQAHCMQTPYHRFFVHWMLPNFGELIAELFHHAMIGATKIDYLPLPRRSLMVNAPFNPAQGDGRRESKLKRAVLGLPLLLLACLAFYIMNIGLPDQAAKEQRDGGFLTVGNTTVPILRSFYGLGGFDDTVAWVNMIFVPGMYGVSPEGRRHMITFLLEGVPFFTIWLLESTRRANALTILQLPNLFLTLCQLLGVGIIAPLYLYLHYILSPVENFAARDKRLTNTRQSYATLPAILLAYLIPLIGLLFSPNLKQRQSWLFIWQPFPVWVSLATFALSRLFKDTVSGDKISNTAKDLPVLRGYVGLASLLAAAAHIWGKAGGYDYAGMGLFLPGGIPRRYGDLTEFAVHFLRWDYLFGLGTHVVWLGYLFGDLAKARMLKEGWGNVMAVVVVGVLTVGPGATVGGAWLFREEVLARRWHRDAVMAESVGRLHGESK</sequence>
<keyword evidence="8" id="KW-0472">Membrane</keyword>
<feature type="domain" description="FAD-binding" evidence="11">
    <location>
        <begin position="684"/>
        <end position="827"/>
    </location>
</feature>
<dbReference type="Gene3D" id="3.50.50.60">
    <property type="entry name" value="FAD/NAD(P)-binding domain"/>
    <property type="match status" value="1"/>
</dbReference>
<dbReference type="GO" id="GO:0016787">
    <property type="term" value="F:hydrolase activity"/>
    <property type="evidence" value="ECO:0007669"/>
    <property type="project" value="UniProtKB-KW"/>
</dbReference>
<evidence type="ECO:0000313" key="12">
    <source>
        <dbReference type="EMBL" id="KAK4176461.1"/>
    </source>
</evidence>
<comment type="similarity">
    <text evidence="3">Belongs to the paxM FAD-dependent monooxygenase family.</text>
</comment>